<dbReference type="EMBL" id="JBDODL010005061">
    <property type="protein sequence ID" value="MES1923195.1"/>
    <property type="molecule type" value="Genomic_DNA"/>
</dbReference>
<comment type="caution">
    <text evidence="1">The sequence shown here is derived from an EMBL/GenBank/DDBJ whole genome shotgun (WGS) entry which is preliminary data.</text>
</comment>
<keyword evidence="2" id="KW-1185">Reference proteome</keyword>
<gene>
    <name evidence="1" type="primary">rhp51</name>
    <name evidence="1" type="ORF">MHBO_004740</name>
</gene>
<dbReference type="Pfam" id="PF14520">
    <property type="entry name" value="HHH_5"/>
    <property type="match status" value="1"/>
</dbReference>
<sequence>MEEKSKNVEINSTGTPIDSLEGVSGISSADVKKLKDGGYYTVESIAFETKRALVAIKGITEQKADKLTIEGFYENKDVFVVLSL</sequence>
<name>A0ABV2AU42_9EUKA</name>
<proteinExistence type="predicted"/>
<dbReference type="SUPFAM" id="SSF47794">
    <property type="entry name" value="Rad51 N-terminal domain-like"/>
    <property type="match status" value="1"/>
</dbReference>
<dbReference type="Proteomes" id="UP001439008">
    <property type="component" value="Unassembled WGS sequence"/>
</dbReference>
<dbReference type="InterPro" id="IPR010995">
    <property type="entry name" value="DNA_repair_Rad51/TF_NusA_a-hlx"/>
</dbReference>
<evidence type="ECO:0000313" key="1">
    <source>
        <dbReference type="EMBL" id="MES1923195.1"/>
    </source>
</evidence>
<evidence type="ECO:0000313" key="2">
    <source>
        <dbReference type="Proteomes" id="UP001439008"/>
    </source>
</evidence>
<reference evidence="1 2" key="1">
    <citation type="journal article" date="2024" name="BMC Biol.">
        <title>Comparative genomics of Ascetosporea gives new insight into the evolutionary basis for animal parasitism in Rhizaria.</title>
        <authorList>
            <person name="Hiltunen Thoren M."/>
            <person name="Onut-Brannstrom I."/>
            <person name="Alfjorden A."/>
            <person name="Peckova H."/>
            <person name="Swords F."/>
            <person name="Hooper C."/>
            <person name="Holzer A.S."/>
            <person name="Bass D."/>
            <person name="Burki F."/>
        </authorList>
    </citation>
    <scope>NUCLEOTIDE SEQUENCE [LARGE SCALE GENOMIC DNA]</scope>
    <source>
        <strain evidence="1">20-A016</strain>
    </source>
</reference>
<organism evidence="1 2">
    <name type="scientific">Bonamia ostreae</name>
    <dbReference type="NCBI Taxonomy" id="126728"/>
    <lineage>
        <taxon>Eukaryota</taxon>
        <taxon>Sar</taxon>
        <taxon>Rhizaria</taxon>
        <taxon>Endomyxa</taxon>
        <taxon>Ascetosporea</taxon>
        <taxon>Haplosporida</taxon>
        <taxon>Bonamia</taxon>
    </lineage>
</organism>
<accession>A0ABV2AU42</accession>
<dbReference type="Gene3D" id="1.10.150.20">
    <property type="entry name" value="5' to 3' exonuclease, C-terminal subdomain"/>
    <property type="match status" value="1"/>
</dbReference>
<protein>
    <submittedName>
        <fullName evidence="1">RecA recombinase Rhp51</fullName>
    </submittedName>
</protein>